<name>A0A8X7VNF7_BRACI</name>
<comment type="caution">
    <text evidence="2">The sequence shown here is derived from an EMBL/GenBank/DDBJ whole genome shotgun (WGS) entry which is preliminary data.</text>
</comment>
<dbReference type="Proteomes" id="UP000886595">
    <property type="component" value="Unassembled WGS sequence"/>
</dbReference>
<dbReference type="OrthoDB" id="2020544at2759"/>
<gene>
    <name evidence="2" type="ORF">Bca52824_017881</name>
</gene>
<dbReference type="EMBL" id="JAAMPC010000004">
    <property type="protein sequence ID" value="KAG2314759.1"/>
    <property type="molecule type" value="Genomic_DNA"/>
</dbReference>
<evidence type="ECO:0000313" key="2">
    <source>
        <dbReference type="EMBL" id="KAG2314759.1"/>
    </source>
</evidence>
<evidence type="ECO:0000256" key="1">
    <source>
        <dbReference type="SAM" id="MobiDB-lite"/>
    </source>
</evidence>
<feature type="region of interest" description="Disordered" evidence="1">
    <location>
        <begin position="66"/>
        <end position="103"/>
    </location>
</feature>
<dbReference type="PANTHER" id="PTHR31730:SF32">
    <property type="entry name" value="PROTEIN PSK SIMULATOR 1"/>
    <property type="match status" value="1"/>
</dbReference>
<dbReference type="GO" id="GO:0045927">
    <property type="term" value="P:positive regulation of growth"/>
    <property type="evidence" value="ECO:0007669"/>
    <property type="project" value="InterPro"/>
</dbReference>
<keyword evidence="3" id="KW-1185">Reference proteome</keyword>
<dbReference type="AlphaFoldDB" id="A0A8X7VNF7"/>
<reference evidence="2 3" key="1">
    <citation type="submission" date="2020-02" db="EMBL/GenBank/DDBJ databases">
        <authorList>
            <person name="Ma Q."/>
            <person name="Huang Y."/>
            <person name="Song X."/>
            <person name="Pei D."/>
        </authorList>
    </citation>
    <scope>NUCLEOTIDE SEQUENCE [LARGE SCALE GENOMIC DNA]</scope>
    <source>
        <strain evidence="2">Sxm20200214</strain>
        <tissue evidence="2">Leaf</tissue>
    </source>
</reference>
<dbReference type="PANTHER" id="PTHR31730">
    <property type="entry name" value="OS01G0873900 PROTEIN"/>
    <property type="match status" value="1"/>
</dbReference>
<proteinExistence type="predicted"/>
<feature type="compositionally biased region" description="Polar residues" evidence="1">
    <location>
        <begin position="80"/>
        <end position="90"/>
    </location>
</feature>
<accession>A0A8X7VNF7</accession>
<organism evidence="2 3">
    <name type="scientific">Brassica carinata</name>
    <name type="common">Ethiopian mustard</name>
    <name type="synonym">Abyssinian cabbage</name>
    <dbReference type="NCBI Taxonomy" id="52824"/>
    <lineage>
        <taxon>Eukaryota</taxon>
        <taxon>Viridiplantae</taxon>
        <taxon>Streptophyta</taxon>
        <taxon>Embryophyta</taxon>
        <taxon>Tracheophyta</taxon>
        <taxon>Spermatophyta</taxon>
        <taxon>Magnoliopsida</taxon>
        <taxon>eudicotyledons</taxon>
        <taxon>Gunneridae</taxon>
        <taxon>Pentapetalae</taxon>
        <taxon>rosids</taxon>
        <taxon>malvids</taxon>
        <taxon>Brassicales</taxon>
        <taxon>Brassicaceae</taxon>
        <taxon>Brassiceae</taxon>
        <taxon>Brassica</taxon>
    </lineage>
</organism>
<dbReference type="InterPro" id="IPR045021">
    <property type="entry name" value="PSI1/2/3"/>
</dbReference>
<evidence type="ECO:0000313" key="3">
    <source>
        <dbReference type="Proteomes" id="UP000886595"/>
    </source>
</evidence>
<sequence>MGWRMRKFRVGDEQETSSLGQTTLMINTLHHAYKEKTKAYILDLVVRLHHLVTQVRATTGFGLRSPVKSPIRSPNKKMIQLSSGSQNPSMGSPLLSMEDNEML</sequence>
<protein>
    <submittedName>
        <fullName evidence="2">Uncharacterized protein</fullName>
    </submittedName>
</protein>